<dbReference type="AlphaFoldDB" id="A0A9N7YHI5"/>
<comment type="caution">
    <text evidence="2">The sequence shown here is derived from an EMBL/GenBank/DDBJ whole genome shotgun (WGS) entry which is preliminary data.</text>
</comment>
<reference evidence="2" key="1">
    <citation type="submission" date="2020-03" db="EMBL/GenBank/DDBJ databases">
        <authorList>
            <person name="Weist P."/>
        </authorList>
    </citation>
    <scope>NUCLEOTIDE SEQUENCE</scope>
</reference>
<name>A0A9N7YHI5_PLEPL</name>
<feature type="region of interest" description="Disordered" evidence="1">
    <location>
        <begin position="1"/>
        <end position="29"/>
    </location>
</feature>
<organism evidence="2 3">
    <name type="scientific">Pleuronectes platessa</name>
    <name type="common">European plaice</name>
    <dbReference type="NCBI Taxonomy" id="8262"/>
    <lineage>
        <taxon>Eukaryota</taxon>
        <taxon>Metazoa</taxon>
        <taxon>Chordata</taxon>
        <taxon>Craniata</taxon>
        <taxon>Vertebrata</taxon>
        <taxon>Euteleostomi</taxon>
        <taxon>Actinopterygii</taxon>
        <taxon>Neopterygii</taxon>
        <taxon>Teleostei</taxon>
        <taxon>Neoteleostei</taxon>
        <taxon>Acanthomorphata</taxon>
        <taxon>Carangaria</taxon>
        <taxon>Pleuronectiformes</taxon>
        <taxon>Pleuronectoidei</taxon>
        <taxon>Pleuronectidae</taxon>
        <taxon>Pleuronectes</taxon>
    </lineage>
</organism>
<evidence type="ECO:0000313" key="2">
    <source>
        <dbReference type="EMBL" id="CAB1425883.1"/>
    </source>
</evidence>
<keyword evidence="3" id="KW-1185">Reference proteome</keyword>
<protein>
    <submittedName>
        <fullName evidence="2">Uncharacterized protein</fullName>
    </submittedName>
</protein>
<dbReference type="EMBL" id="CADEAL010000842">
    <property type="protein sequence ID" value="CAB1425883.1"/>
    <property type="molecule type" value="Genomic_DNA"/>
</dbReference>
<feature type="non-terminal residue" evidence="2">
    <location>
        <position position="1"/>
    </location>
</feature>
<feature type="compositionally biased region" description="Polar residues" evidence="1">
    <location>
        <begin position="19"/>
        <end position="29"/>
    </location>
</feature>
<evidence type="ECO:0000313" key="3">
    <source>
        <dbReference type="Proteomes" id="UP001153269"/>
    </source>
</evidence>
<dbReference type="Proteomes" id="UP001153269">
    <property type="component" value="Unassembled WGS sequence"/>
</dbReference>
<sequence>EENSYGVGVETKYRANSPRPLSTDSQTDGQLVRQTVRRRSCHYLCRWLEALVMIHKSTVICVCDQTVQGDPGLSEIEHRQDSPLVLQSDRNVTVNARNDQGQLTGQLIVGSASALVRLVDIAMLQSNATRSSGCHSLHNYSSYE</sequence>
<gene>
    <name evidence="2" type="ORF">PLEPLA_LOCUS13816</name>
</gene>
<accession>A0A9N7YHI5</accession>
<feature type="non-terminal residue" evidence="2">
    <location>
        <position position="144"/>
    </location>
</feature>
<evidence type="ECO:0000256" key="1">
    <source>
        <dbReference type="SAM" id="MobiDB-lite"/>
    </source>
</evidence>
<proteinExistence type="predicted"/>